<proteinExistence type="predicted"/>
<keyword evidence="1" id="KW-0175">Coiled coil</keyword>
<keyword evidence="4" id="KW-1185">Reference proteome</keyword>
<feature type="coiled-coil region" evidence="1">
    <location>
        <begin position="59"/>
        <end position="86"/>
    </location>
</feature>
<dbReference type="Proteomes" id="UP001215280">
    <property type="component" value="Unassembled WGS sequence"/>
</dbReference>
<reference evidence="3" key="1">
    <citation type="submission" date="2023-03" db="EMBL/GenBank/DDBJ databases">
        <title>Massive genome expansion in bonnet fungi (Mycena s.s.) driven by repeated elements and novel gene families across ecological guilds.</title>
        <authorList>
            <consortium name="Lawrence Berkeley National Laboratory"/>
            <person name="Harder C.B."/>
            <person name="Miyauchi S."/>
            <person name="Viragh M."/>
            <person name="Kuo A."/>
            <person name="Thoen E."/>
            <person name="Andreopoulos B."/>
            <person name="Lu D."/>
            <person name="Skrede I."/>
            <person name="Drula E."/>
            <person name="Henrissat B."/>
            <person name="Morin E."/>
            <person name="Kohler A."/>
            <person name="Barry K."/>
            <person name="LaButti K."/>
            <person name="Morin E."/>
            <person name="Salamov A."/>
            <person name="Lipzen A."/>
            <person name="Mereny Z."/>
            <person name="Hegedus B."/>
            <person name="Baldrian P."/>
            <person name="Stursova M."/>
            <person name="Weitz H."/>
            <person name="Taylor A."/>
            <person name="Grigoriev I.V."/>
            <person name="Nagy L.G."/>
            <person name="Martin F."/>
            <person name="Kauserud H."/>
        </authorList>
    </citation>
    <scope>NUCLEOTIDE SEQUENCE</scope>
    <source>
        <strain evidence="3">CBHHK188m</strain>
    </source>
</reference>
<dbReference type="AlphaFoldDB" id="A0AAD7NY98"/>
<evidence type="ECO:0000313" key="4">
    <source>
        <dbReference type="Proteomes" id="UP001215280"/>
    </source>
</evidence>
<sequence>MPFCSQCGTFSKAEESDVNITAAPATPARHSKLMHTNEPPVSPESKSIQSVVSRTGTRLTYLEAEISLLKDRLKELEDERSALSEYHAQNTVILSPLRRMPPEVLGEIFSWTVPSLAELVDREESDIECSPWVLTHVSHRWRAIALSTPSLWSLLYISFPRDYPPAMVKTRLERAQKLKIHFFGRQEHDPRLQIEMFKFLSEHSQRWEELSLQLTSDLVPLLDSLRDRLPLLRRLSIQWDGPESQTAVESISCFQTSVSLVDIDIYSEYRFVPTLLPMHRQVTRYDFDAPWETHYELLKSVPNLVEGRIHVYFDDEPWPTPETIDLFYLCRLYVSDVNVLDYLRTPSLEGIALYVPGEGASDIVPHLEPFLKHSTCTLQRFCLEGWEQTL</sequence>
<evidence type="ECO:0000313" key="3">
    <source>
        <dbReference type="EMBL" id="KAJ7780094.1"/>
    </source>
</evidence>
<evidence type="ECO:0000256" key="1">
    <source>
        <dbReference type="SAM" id="Coils"/>
    </source>
</evidence>
<name>A0AAD7NY98_9AGAR</name>
<organism evidence="3 4">
    <name type="scientific">Mycena maculata</name>
    <dbReference type="NCBI Taxonomy" id="230809"/>
    <lineage>
        <taxon>Eukaryota</taxon>
        <taxon>Fungi</taxon>
        <taxon>Dikarya</taxon>
        <taxon>Basidiomycota</taxon>
        <taxon>Agaricomycotina</taxon>
        <taxon>Agaricomycetes</taxon>
        <taxon>Agaricomycetidae</taxon>
        <taxon>Agaricales</taxon>
        <taxon>Marasmiineae</taxon>
        <taxon>Mycenaceae</taxon>
        <taxon>Mycena</taxon>
    </lineage>
</organism>
<dbReference type="EMBL" id="JARJLG010000006">
    <property type="protein sequence ID" value="KAJ7780094.1"/>
    <property type="molecule type" value="Genomic_DNA"/>
</dbReference>
<evidence type="ECO:0008006" key="5">
    <source>
        <dbReference type="Google" id="ProtNLM"/>
    </source>
</evidence>
<accession>A0AAD7NY98</accession>
<feature type="region of interest" description="Disordered" evidence="2">
    <location>
        <begin position="25"/>
        <end position="49"/>
    </location>
</feature>
<evidence type="ECO:0000256" key="2">
    <source>
        <dbReference type="SAM" id="MobiDB-lite"/>
    </source>
</evidence>
<gene>
    <name evidence="3" type="ORF">DFH07DRAFT_793748</name>
</gene>
<comment type="caution">
    <text evidence="3">The sequence shown here is derived from an EMBL/GenBank/DDBJ whole genome shotgun (WGS) entry which is preliminary data.</text>
</comment>
<protein>
    <recommendedName>
        <fullName evidence="5">F-box domain-containing protein</fullName>
    </recommendedName>
</protein>